<dbReference type="PROSITE" id="PS50935">
    <property type="entry name" value="SSB"/>
    <property type="match status" value="1"/>
</dbReference>
<keyword evidence="2 4" id="KW-0235">DNA replication</keyword>
<organism evidence="5 6">
    <name type="scientific">Haemophilus pittmaniae</name>
    <dbReference type="NCBI Taxonomy" id="249188"/>
    <lineage>
        <taxon>Bacteria</taxon>
        <taxon>Pseudomonadati</taxon>
        <taxon>Pseudomonadota</taxon>
        <taxon>Gammaproteobacteria</taxon>
        <taxon>Pasteurellales</taxon>
        <taxon>Pasteurellaceae</taxon>
        <taxon>Haemophilus</taxon>
    </lineage>
</organism>
<dbReference type="InterPro" id="IPR000424">
    <property type="entry name" value="Primosome_PriB/ssb"/>
</dbReference>
<dbReference type="RefSeq" id="WP_039847720.1">
    <property type="nucleotide sequence ID" value="NZ_JAHAHE010000014.1"/>
</dbReference>
<evidence type="ECO:0000256" key="3">
    <source>
        <dbReference type="ARBA" id="ARBA00023125"/>
    </source>
</evidence>
<dbReference type="GO" id="GO:0003697">
    <property type="term" value="F:single-stranded DNA binding"/>
    <property type="evidence" value="ECO:0007669"/>
    <property type="project" value="UniProtKB-UniRule"/>
</dbReference>
<dbReference type="AlphaFoldDB" id="A0A377IW50"/>
<dbReference type="HAMAP" id="MF_00720">
    <property type="entry name" value="PriB"/>
    <property type="match status" value="1"/>
</dbReference>
<dbReference type="Gene3D" id="2.40.50.140">
    <property type="entry name" value="Nucleic acid-binding proteins"/>
    <property type="match status" value="1"/>
</dbReference>
<evidence type="ECO:0000256" key="4">
    <source>
        <dbReference type="HAMAP-Rule" id="MF_00720"/>
    </source>
</evidence>
<keyword evidence="6" id="KW-1185">Reference proteome</keyword>
<evidence type="ECO:0000256" key="1">
    <source>
        <dbReference type="ARBA" id="ARBA00022515"/>
    </source>
</evidence>
<dbReference type="Pfam" id="PF22657">
    <property type="entry name" value="SSB_1"/>
    <property type="match status" value="1"/>
</dbReference>
<dbReference type="PIRSF" id="PIRSF003135">
    <property type="entry name" value="Primosomal_n"/>
    <property type="match status" value="1"/>
</dbReference>
<dbReference type="EMBL" id="UGHS01000001">
    <property type="protein sequence ID" value="STO92504.1"/>
    <property type="molecule type" value="Genomic_DNA"/>
</dbReference>
<accession>A0A377IW50</accession>
<comment type="function">
    <text evidence="4">Involved in the restart of stalled replication forks, which reloads the replicative helicase on sites other than the origin of replication; the PriA-PriB pathway is the major replication restart pathway. During primosome assembly it facilitates complex formation between PriA and DnaT on DNA; stabilizes PriA on DNA. Stimulates the DNA unwinding activity of PriA helicase.</text>
</comment>
<evidence type="ECO:0000313" key="6">
    <source>
        <dbReference type="Proteomes" id="UP000255264"/>
    </source>
</evidence>
<keyword evidence="1 4" id="KW-0639">Primosome</keyword>
<reference evidence="5 6" key="1">
    <citation type="submission" date="2018-06" db="EMBL/GenBank/DDBJ databases">
        <authorList>
            <consortium name="Pathogen Informatics"/>
            <person name="Doyle S."/>
        </authorList>
    </citation>
    <scope>NUCLEOTIDE SEQUENCE [LARGE SCALE GENOMIC DNA]</scope>
    <source>
        <strain evidence="5 6">NCTC13335</strain>
    </source>
</reference>
<dbReference type="GO" id="GO:0006269">
    <property type="term" value="P:DNA replication, synthesis of primer"/>
    <property type="evidence" value="ECO:0007669"/>
    <property type="project" value="UniProtKB-KW"/>
</dbReference>
<dbReference type="SUPFAM" id="SSF50249">
    <property type="entry name" value="Nucleic acid-binding proteins"/>
    <property type="match status" value="1"/>
</dbReference>
<keyword evidence="3 4" id="KW-0238">DNA-binding</keyword>
<protein>
    <recommendedName>
        <fullName evidence="4">Replication restart protein PriB</fullName>
    </recommendedName>
</protein>
<evidence type="ECO:0000256" key="2">
    <source>
        <dbReference type="ARBA" id="ARBA00022705"/>
    </source>
</evidence>
<proteinExistence type="inferred from homology"/>
<sequence>MLKSNSTIDNRFSIIGKVCKIPQRSKSPNGIEHCRFYLEHRSQQIESGLPRQAWLNIPVQISGNQLIEKTQSITVGCELLVVGFITSHKTASGLNQLVLHAEQIEFID</sequence>
<dbReference type="GO" id="GO:1990077">
    <property type="term" value="C:primosome complex"/>
    <property type="evidence" value="ECO:0007669"/>
    <property type="project" value="UniProtKB-UniRule"/>
</dbReference>
<gene>
    <name evidence="4 5" type="primary">priB</name>
    <name evidence="5" type="ORF">NCTC13335_00331</name>
</gene>
<dbReference type="InterPro" id="IPR023646">
    <property type="entry name" value="Prisomal_replication_PriB"/>
</dbReference>
<comment type="subunit">
    <text evidence="4">Homodimer. Interacts with PriA and DnaT. Component of the replication restart primosome. Primosome assembly occurs via a 'hand-off' mechanism. PriA binds to replication forks, subsequently PriB then DnaT bind; DnaT then displaces ssDNA to generate the helicase loading substrate.</text>
</comment>
<dbReference type="Proteomes" id="UP000255264">
    <property type="component" value="Unassembled WGS sequence"/>
</dbReference>
<evidence type="ECO:0000313" key="5">
    <source>
        <dbReference type="EMBL" id="STO92504.1"/>
    </source>
</evidence>
<dbReference type="NCBIfam" id="TIGR04418">
    <property type="entry name" value="PriB_gamma"/>
    <property type="match status" value="1"/>
</dbReference>
<comment type="similarity">
    <text evidence="4">Belongs to the PriB family.</text>
</comment>
<dbReference type="OrthoDB" id="9180733at2"/>
<name>A0A377IW50_9PAST</name>
<dbReference type="InterPro" id="IPR012340">
    <property type="entry name" value="NA-bd_OB-fold"/>
</dbReference>